<dbReference type="SUPFAM" id="SSF52317">
    <property type="entry name" value="Class I glutamine amidotransferase-like"/>
    <property type="match status" value="1"/>
</dbReference>
<dbReference type="Proteomes" id="UP001595444">
    <property type="component" value="Unassembled WGS sequence"/>
</dbReference>
<reference evidence="6" key="1">
    <citation type="journal article" date="2019" name="Int. J. Syst. Evol. Microbiol.">
        <title>The Global Catalogue of Microorganisms (GCM) 10K type strain sequencing project: providing services to taxonomists for standard genome sequencing and annotation.</title>
        <authorList>
            <consortium name="The Broad Institute Genomics Platform"/>
            <consortium name="The Broad Institute Genome Sequencing Center for Infectious Disease"/>
            <person name="Wu L."/>
            <person name="Ma J."/>
        </authorList>
    </citation>
    <scope>NUCLEOTIDE SEQUENCE [LARGE SCALE GENOMIC DNA]</scope>
    <source>
        <strain evidence="6">KCTC 62164</strain>
    </source>
</reference>
<dbReference type="InterPro" id="IPR018060">
    <property type="entry name" value="HTH_AraC"/>
</dbReference>
<protein>
    <submittedName>
        <fullName evidence="5">GlxA family transcriptional regulator</fullName>
    </submittedName>
</protein>
<evidence type="ECO:0000256" key="2">
    <source>
        <dbReference type="ARBA" id="ARBA00023125"/>
    </source>
</evidence>
<dbReference type="InterPro" id="IPR029062">
    <property type="entry name" value="Class_I_gatase-like"/>
</dbReference>
<dbReference type="InterPro" id="IPR009057">
    <property type="entry name" value="Homeodomain-like_sf"/>
</dbReference>
<dbReference type="PROSITE" id="PS01124">
    <property type="entry name" value="HTH_ARAC_FAMILY_2"/>
    <property type="match status" value="1"/>
</dbReference>
<dbReference type="InterPro" id="IPR052158">
    <property type="entry name" value="INH-QAR"/>
</dbReference>
<keyword evidence="3" id="KW-0804">Transcription</keyword>
<dbReference type="PANTHER" id="PTHR43130:SF3">
    <property type="entry name" value="HTH-TYPE TRANSCRIPTIONAL REGULATOR RV1931C"/>
    <property type="match status" value="1"/>
</dbReference>
<dbReference type="Pfam" id="PF12833">
    <property type="entry name" value="HTH_18"/>
    <property type="match status" value="1"/>
</dbReference>
<dbReference type="SUPFAM" id="SSF46689">
    <property type="entry name" value="Homeodomain-like"/>
    <property type="match status" value="2"/>
</dbReference>
<dbReference type="Pfam" id="PF01965">
    <property type="entry name" value="DJ-1_PfpI"/>
    <property type="match status" value="1"/>
</dbReference>
<gene>
    <name evidence="5" type="ORF">ACFOKA_17180</name>
</gene>
<keyword evidence="6" id="KW-1185">Reference proteome</keyword>
<comment type="caution">
    <text evidence="5">The sequence shown here is derived from an EMBL/GenBank/DDBJ whole genome shotgun (WGS) entry which is preliminary data.</text>
</comment>
<dbReference type="EMBL" id="JBHRSL010000028">
    <property type="protein sequence ID" value="MFC3053636.1"/>
    <property type="molecule type" value="Genomic_DNA"/>
</dbReference>
<feature type="domain" description="HTH araC/xylS-type" evidence="4">
    <location>
        <begin position="217"/>
        <end position="315"/>
    </location>
</feature>
<name>A0ABV7D9X4_9PROT</name>
<dbReference type="InterPro" id="IPR018062">
    <property type="entry name" value="HTH_AraC-typ_CS"/>
</dbReference>
<proteinExistence type="predicted"/>
<keyword evidence="2" id="KW-0238">DNA-binding</keyword>
<dbReference type="CDD" id="cd03137">
    <property type="entry name" value="GATase1_AraC_1"/>
    <property type="match status" value="1"/>
</dbReference>
<sequence>MEKHVVIVAYDGCQILDVTGPMQVFASANELYEKPVYKLTVASPEGTTVLASCGLPVGTVPISKVAPDTIDSLLVVGGHNVAYAATHTALQAWVKEASKTARRMCSVCTGAFILAAAGLTNNKRVTTHWRQAGELQQQFPSTHVNADAIYSRDGNLWSSAGVTAGIDMALALVEEDLDHQAAMQIARRLVVYALRPGNQSQFSNLLSAQTKAGSFFSELLQWLGENLHTAISVEQMAEKAGMSARSFHRRFVAETRMTPAKFLERIRVDYARKLLEETDQPLKAIAVKAGFGSDIVLIQAFERQMGMSPSHYRHLHGAKKTVHY</sequence>
<dbReference type="Gene3D" id="1.10.10.60">
    <property type="entry name" value="Homeodomain-like"/>
    <property type="match status" value="1"/>
</dbReference>
<evidence type="ECO:0000313" key="6">
    <source>
        <dbReference type="Proteomes" id="UP001595444"/>
    </source>
</evidence>
<dbReference type="Gene3D" id="3.40.50.880">
    <property type="match status" value="1"/>
</dbReference>
<dbReference type="PANTHER" id="PTHR43130">
    <property type="entry name" value="ARAC-FAMILY TRANSCRIPTIONAL REGULATOR"/>
    <property type="match status" value="1"/>
</dbReference>
<accession>A0ABV7D9X4</accession>
<keyword evidence="1" id="KW-0805">Transcription regulation</keyword>
<evidence type="ECO:0000256" key="1">
    <source>
        <dbReference type="ARBA" id="ARBA00023015"/>
    </source>
</evidence>
<dbReference type="InterPro" id="IPR002818">
    <property type="entry name" value="DJ-1/PfpI"/>
</dbReference>
<evidence type="ECO:0000256" key="3">
    <source>
        <dbReference type="ARBA" id="ARBA00023163"/>
    </source>
</evidence>
<evidence type="ECO:0000313" key="5">
    <source>
        <dbReference type="EMBL" id="MFC3053636.1"/>
    </source>
</evidence>
<dbReference type="SMART" id="SM00342">
    <property type="entry name" value="HTH_ARAC"/>
    <property type="match status" value="1"/>
</dbReference>
<evidence type="ECO:0000259" key="4">
    <source>
        <dbReference type="PROSITE" id="PS01124"/>
    </source>
</evidence>
<organism evidence="5 6">
    <name type="scientific">Kordiimonas pumila</name>
    <dbReference type="NCBI Taxonomy" id="2161677"/>
    <lineage>
        <taxon>Bacteria</taxon>
        <taxon>Pseudomonadati</taxon>
        <taxon>Pseudomonadota</taxon>
        <taxon>Alphaproteobacteria</taxon>
        <taxon>Kordiimonadales</taxon>
        <taxon>Kordiimonadaceae</taxon>
        <taxon>Kordiimonas</taxon>
    </lineage>
</organism>
<dbReference type="PROSITE" id="PS00041">
    <property type="entry name" value="HTH_ARAC_FAMILY_1"/>
    <property type="match status" value="1"/>
</dbReference>
<dbReference type="RefSeq" id="WP_194214540.1">
    <property type="nucleotide sequence ID" value="NZ_CP061205.1"/>
</dbReference>